<keyword evidence="3" id="KW-1283">Bacterial microcompartment</keyword>
<keyword evidence="2" id="KW-1282">Carboxysome</keyword>
<evidence type="ECO:0000256" key="2">
    <source>
        <dbReference type="ARBA" id="ARBA00023669"/>
    </source>
</evidence>
<dbReference type="Proteomes" id="UP000657006">
    <property type="component" value="Unassembled WGS sequence"/>
</dbReference>
<comment type="caution">
    <text evidence="4">The sequence shown here is derived from an EMBL/GenBank/DDBJ whole genome shotgun (WGS) entry which is preliminary data.</text>
</comment>
<dbReference type="Pfam" id="PF03319">
    <property type="entry name" value="EutN_CcmL"/>
    <property type="match status" value="1"/>
</dbReference>
<dbReference type="CDD" id="cd01614">
    <property type="entry name" value="EutN_CcmL"/>
    <property type="match status" value="1"/>
</dbReference>
<protein>
    <submittedName>
        <fullName evidence="4">EutN/CcmL family microcompartment protein</fullName>
    </submittedName>
</protein>
<reference evidence="4" key="1">
    <citation type="submission" date="2020-08" db="EMBL/GenBank/DDBJ databases">
        <title>Genome public.</title>
        <authorList>
            <person name="Liu C."/>
            <person name="Sun Q."/>
        </authorList>
    </citation>
    <scope>NUCLEOTIDE SEQUENCE</scope>
    <source>
        <strain evidence="4">NSJ-32</strain>
    </source>
</reference>
<evidence type="ECO:0000256" key="3">
    <source>
        <dbReference type="ARBA" id="ARBA00024446"/>
    </source>
</evidence>
<evidence type="ECO:0000256" key="1">
    <source>
        <dbReference type="ARBA" id="ARBA00023587"/>
    </source>
</evidence>
<dbReference type="InterPro" id="IPR036677">
    <property type="entry name" value="EutN_CcmL_sf"/>
</dbReference>
<comment type="subcellular location">
    <subcellularLocation>
        <location evidence="1">Carboxysome</location>
    </subcellularLocation>
</comment>
<keyword evidence="5" id="KW-1185">Reference proteome</keyword>
<dbReference type="AlphaFoldDB" id="A0A926DSS6"/>
<evidence type="ECO:0000313" key="4">
    <source>
        <dbReference type="EMBL" id="MBC8542625.1"/>
    </source>
</evidence>
<gene>
    <name evidence="4" type="ORF">H8730_03560</name>
</gene>
<name>A0A926DSS6_9FIRM</name>
<evidence type="ECO:0000313" key="5">
    <source>
        <dbReference type="Proteomes" id="UP000657006"/>
    </source>
</evidence>
<proteinExistence type="predicted"/>
<dbReference type="PROSITE" id="PS51932">
    <property type="entry name" value="BMV"/>
    <property type="match status" value="1"/>
</dbReference>
<organism evidence="4 5">
    <name type="scientific">Bianquea renquensis</name>
    <dbReference type="NCBI Taxonomy" id="2763661"/>
    <lineage>
        <taxon>Bacteria</taxon>
        <taxon>Bacillati</taxon>
        <taxon>Bacillota</taxon>
        <taxon>Clostridia</taxon>
        <taxon>Eubacteriales</taxon>
        <taxon>Bianqueaceae</taxon>
        <taxon>Bianquea</taxon>
    </lineage>
</organism>
<dbReference type="RefSeq" id="WP_177717586.1">
    <property type="nucleotide sequence ID" value="NZ_JACRSQ010000003.1"/>
</dbReference>
<dbReference type="EMBL" id="JACRSQ010000003">
    <property type="protein sequence ID" value="MBC8542625.1"/>
    <property type="molecule type" value="Genomic_DNA"/>
</dbReference>
<dbReference type="PANTHER" id="PTHR36539">
    <property type="entry name" value="ETHANOLAMINE UTILIZATION PROTEIN EUTN"/>
    <property type="match status" value="1"/>
</dbReference>
<dbReference type="Gene3D" id="2.40.50.220">
    <property type="entry name" value="EutN/Ccml"/>
    <property type="match status" value="1"/>
</dbReference>
<dbReference type="InterPro" id="IPR004992">
    <property type="entry name" value="EutN_CcmL"/>
</dbReference>
<dbReference type="SUPFAM" id="SSF159133">
    <property type="entry name" value="EutN/CcmL-like"/>
    <property type="match status" value="1"/>
</dbReference>
<accession>A0A926DSS6</accession>
<dbReference type="GO" id="GO:0031470">
    <property type="term" value="C:carboxysome"/>
    <property type="evidence" value="ECO:0007669"/>
    <property type="project" value="UniProtKB-SubCell"/>
</dbReference>
<sequence length="92" mass="9693">MLIAKVIGTVVATRKNSNLIGNKFMIVETLDQMKDGHRRLVAVDQTGAGIGDLVLVALGSAARMEASALNASVDAAIVGIVDNPDEIYIRES</sequence>